<protein>
    <submittedName>
        <fullName evidence="2">Uncharacterized protein</fullName>
    </submittedName>
</protein>
<feature type="region of interest" description="Disordered" evidence="1">
    <location>
        <begin position="269"/>
        <end position="303"/>
    </location>
</feature>
<feature type="region of interest" description="Disordered" evidence="1">
    <location>
        <begin position="172"/>
        <end position="227"/>
    </location>
</feature>
<feature type="compositionally biased region" description="Polar residues" evidence="1">
    <location>
        <begin position="193"/>
        <end position="212"/>
    </location>
</feature>
<gene>
    <name evidence="2" type="ORF">FHL15_001023</name>
</gene>
<evidence type="ECO:0000256" key="1">
    <source>
        <dbReference type="SAM" id="MobiDB-lite"/>
    </source>
</evidence>
<feature type="region of interest" description="Disordered" evidence="1">
    <location>
        <begin position="375"/>
        <end position="415"/>
    </location>
</feature>
<evidence type="ECO:0000313" key="3">
    <source>
        <dbReference type="Proteomes" id="UP000319160"/>
    </source>
</evidence>
<proteinExistence type="predicted"/>
<accession>A0A553IC74</accession>
<reference evidence="3" key="1">
    <citation type="submission" date="2019-06" db="EMBL/GenBank/DDBJ databases">
        <title>Draft genome sequence of the griseofulvin-producing fungus Xylaria cubensis strain G536.</title>
        <authorList>
            <person name="Mead M.E."/>
            <person name="Raja H.A."/>
            <person name="Steenwyk J.L."/>
            <person name="Knowles S.L."/>
            <person name="Oberlies N.H."/>
            <person name="Rokas A."/>
        </authorList>
    </citation>
    <scope>NUCLEOTIDE SEQUENCE [LARGE SCALE GENOMIC DNA]</scope>
    <source>
        <strain evidence="3">G536</strain>
    </source>
</reference>
<name>A0A553IC74_9PEZI</name>
<feature type="compositionally biased region" description="Low complexity" evidence="1">
    <location>
        <begin position="282"/>
        <end position="303"/>
    </location>
</feature>
<dbReference type="Proteomes" id="UP000319160">
    <property type="component" value="Unassembled WGS sequence"/>
</dbReference>
<dbReference type="AlphaFoldDB" id="A0A553IC74"/>
<sequence>MSTVTRTQREAGWNVMFTIGKRKIPPTFAGIYQVPKDGLITFRDVCNELRLCFNFPDDTNFNERGSNDPWTSIAFVLAERPDMTQQMRDLSFVHGELLDNPVPSLPAKVPKQQDPLKYHIVFYQNCEIPHNEPPSVQPPIVEAPSPISALPIVHFDFRPAYSRLMPSAISPEHFMASSPTKKRRREDNGEQVPLSSTLEAPQNRLSAINNNERVIRPSNRGPPSAFGVSRKVISLPVNKKFRLVGDHHHEQLHSHYLHENDFPPSALLQSQQSHFSHAHPGQTQAATAASPQQTRPATTRTSSSALLSPCHICHRKPTKKSDLDSFGDCMGCGERTCFVCLRACQGWTPAADRYEQHHTPTEAEDLSVSFTMQDVDDEESIHSHAERTAVTQKPQQRQKKGQGGGDGDENAVRSWNGRGHRSVICSRCCVEQGSEGDVVCLGCLAGMEGT</sequence>
<comment type="caution">
    <text evidence="2">The sequence shown here is derived from an EMBL/GenBank/DDBJ whole genome shotgun (WGS) entry which is preliminary data.</text>
</comment>
<evidence type="ECO:0000313" key="2">
    <source>
        <dbReference type="EMBL" id="TRX97813.1"/>
    </source>
</evidence>
<organism evidence="2 3">
    <name type="scientific">Xylaria flabelliformis</name>
    <dbReference type="NCBI Taxonomy" id="2512241"/>
    <lineage>
        <taxon>Eukaryota</taxon>
        <taxon>Fungi</taxon>
        <taxon>Dikarya</taxon>
        <taxon>Ascomycota</taxon>
        <taxon>Pezizomycotina</taxon>
        <taxon>Sordariomycetes</taxon>
        <taxon>Xylariomycetidae</taxon>
        <taxon>Xylariales</taxon>
        <taxon>Xylariaceae</taxon>
        <taxon>Xylaria</taxon>
    </lineage>
</organism>
<keyword evidence="3" id="KW-1185">Reference proteome</keyword>
<dbReference type="EMBL" id="VFLP01000004">
    <property type="protein sequence ID" value="TRX97813.1"/>
    <property type="molecule type" value="Genomic_DNA"/>
</dbReference>
<dbReference type="OrthoDB" id="5377226at2759"/>